<dbReference type="EMBL" id="JYDS01000189">
    <property type="protein sequence ID" value="KRZ21926.1"/>
    <property type="molecule type" value="Genomic_DNA"/>
</dbReference>
<sequence>RETFLPQKNKEKCQNPTPLNWAGKTQHLPLPKSCDKALNTTFPSGAKDHVFRSVSIGFHRVKLQNPALVLLKEQWKNSNSPLSKERELYANVNAHFGLSIVHSHSGHVCHFVKLIFVRL</sequence>
<feature type="compositionally biased region" description="Basic and acidic residues" evidence="1">
    <location>
        <begin position="1"/>
        <end position="13"/>
    </location>
</feature>
<name>A0A0V1IVK1_TRIPS</name>
<gene>
    <name evidence="3" type="ORF">T4B_7698</name>
    <name evidence="2" type="ORF">T4B_9200</name>
</gene>
<feature type="non-terminal residue" evidence="3">
    <location>
        <position position="1"/>
    </location>
</feature>
<keyword evidence="4" id="KW-1185">Reference proteome</keyword>
<proteinExistence type="predicted"/>
<reference evidence="3 4" key="1">
    <citation type="submission" date="2015-01" db="EMBL/GenBank/DDBJ databases">
        <title>Evolution of Trichinella species and genotypes.</title>
        <authorList>
            <person name="Korhonen P.K."/>
            <person name="Edoardo P."/>
            <person name="Giuseppe L.R."/>
            <person name="Gasser R.B."/>
        </authorList>
    </citation>
    <scope>NUCLEOTIDE SEQUENCE [LARGE SCALE GENOMIC DNA]</scope>
    <source>
        <strain evidence="3">ISS588</strain>
    </source>
</reference>
<accession>A0A0V1IVK1</accession>
<comment type="caution">
    <text evidence="3">The sequence shown here is derived from an EMBL/GenBank/DDBJ whole genome shotgun (WGS) entry which is preliminary data.</text>
</comment>
<evidence type="ECO:0000313" key="3">
    <source>
        <dbReference type="EMBL" id="KRZ26769.1"/>
    </source>
</evidence>
<evidence type="ECO:0000313" key="2">
    <source>
        <dbReference type="EMBL" id="KRZ21926.1"/>
    </source>
</evidence>
<evidence type="ECO:0000256" key="1">
    <source>
        <dbReference type="SAM" id="MobiDB-lite"/>
    </source>
</evidence>
<protein>
    <submittedName>
        <fullName evidence="3">Uncharacterized protein</fullName>
    </submittedName>
</protein>
<dbReference type="Proteomes" id="UP000054805">
    <property type="component" value="Unassembled WGS sequence"/>
</dbReference>
<dbReference type="EMBL" id="JYDS01000080">
    <property type="protein sequence ID" value="KRZ26769.1"/>
    <property type="molecule type" value="Genomic_DNA"/>
</dbReference>
<organism evidence="3 4">
    <name type="scientific">Trichinella pseudospiralis</name>
    <name type="common">Parasitic roundworm</name>
    <dbReference type="NCBI Taxonomy" id="6337"/>
    <lineage>
        <taxon>Eukaryota</taxon>
        <taxon>Metazoa</taxon>
        <taxon>Ecdysozoa</taxon>
        <taxon>Nematoda</taxon>
        <taxon>Enoplea</taxon>
        <taxon>Dorylaimia</taxon>
        <taxon>Trichinellida</taxon>
        <taxon>Trichinellidae</taxon>
        <taxon>Trichinella</taxon>
    </lineage>
</organism>
<evidence type="ECO:0000313" key="4">
    <source>
        <dbReference type="Proteomes" id="UP000054805"/>
    </source>
</evidence>
<dbReference type="AlphaFoldDB" id="A0A0V1IVK1"/>
<feature type="region of interest" description="Disordered" evidence="1">
    <location>
        <begin position="1"/>
        <end position="24"/>
    </location>
</feature>